<evidence type="ECO:0000313" key="3">
    <source>
        <dbReference type="Proteomes" id="UP001500979"/>
    </source>
</evidence>
<dbReference type="RefSeq" id="WP_344684897.1">
    <property type="nucleotide sequence ID" value="NZ_BAAAUX010000026.1"/>
</dbReference>
<dbReference type="EMBL" id="BAAAUX010000026">
    <property type="protein sequence ID" value="GAA2813917.1"/>
    <property type="molecule type" value="Genomic_DNA"/>
</dbReference>
<protein>
    <submittedName>
        <fullName evidence="2">DUF397 domain-containing protein</fullName>
    </submittedName>
</protein>
<keyword evidence="3" id="KW-1185">Reference proteome</keyword>
<reference evidence="2 3" key="1">
    <citation type="journal article" date="2019" name="Int. J. Syst. Evol. Microbiol.">
        <title>The Global Catalogue of Microorganisms (GCM) 10K type strain sequencing project: providing services to taxonomists for standard genome sequencing and annotation.</title>
        <authorList>
            <consortium name="The Broad Institute Genomics Platform"/>
            <consortium name="The Broad Institute Genome Sequencing Center for Infectious Disease"/>
            <person name="Wu L."/>
            <person name="Ma J."/>
        </authorList>
    </citation>
    <scope>NUCLEOTIDE SEQUENCE [LARGE SCALE GENOMIC DNA]</scope>
    <source>
        <strain evidence="2 3">JCM 9383</strain>
    </source>
</reference>
<dbReference type="Proteomes" id="UP001500979">
    <property type="component" value="Unassembled WGS sequence"/>
</dbReference>
<sequence>MANLGINWADVRFTKSSYSGTNGGNCVELGIAWTDVEFTKSSYSTNDGGNCVELGNAASVIGIRDSKLGEHSPVLEFTPNAFRAFLTHLKSGSLD</sequence>
<organism evidence="2 3">
    <name type="scientific">Saccharopolyspora taberi</name>
    <dbReference type="NCBI Taxonomy" id="60895"/>
    <lineage>
        <taxon>Bacteria</taxon>
        <taxon>Bacillati</taxon>
        <taxon>Actinomycetota</taxon>
        <taxon>Actinomycetes</taxon>
        <taxon>Pseudonocardiales</taxon>
        <taxon>Pseudonocardiaceae</taxon>
        <taxon>Saccharopolyspora</taxon>
    </lineage>
</organism>
<feature type="domain" description="DUF397" evidence="1">
    <location>
        <begin position="37"/>
        <end position="90"/>
    </location>
</feature>
<dbReference type="InterPro" id="IPR007278">
    <property type="entry name" value="DUF397"/>
</dbReference>
<accession>A0ABN3VKM2</accession>
<evidence type="ECO:0000259" key="1">
    <source>
        <dbReference type="Pfam" id="PF04149"/>
    </source>
</evidence>
<name>A0ABN3VKM2_9PSEU</name>
<comment type="caution">
    <text evidence="2">The sequence shown here is derived from an EMBL/GenBank/DDBJ whole genome shotgun (WGS) entry which is preliminary data.</text>
</comment>
<proteinExistence type="predicted"/>
<dbReference type="Pfam" id="PF04149">
    <property type="entry name" value="DUF397"/>
    <property type="match status" value="1"/>
</dbReference>
<evidence type="ECO:0000313" key="2">
    <source>
        <dbReference type="EMBL" id="GAA2813917.1"/>
    </source>
</evidence>
<gene>
    <name evidence="2" type="ORF">GCM10010470_56730</name>
</gene>